<dbReference type="AlphaFoldDB" id="A0A0R0J2T5"/>
<reference evidence="2" key="3">
    <citation type="submission" date="2018-07" db="EMBL/GenBank/DDBJ databases">
        <title>WGS assembly of Glycine max.</title>
        <authorList>
            <person name="Schmutz J."/>
            <person name="Cannon S."/>
            <person name="Schlueter J."/>
            <person name="Ma J."/>
            <person name="Mitros T."/>
            <person name="Nelson W."/>
            <person name="Hyten D."/>
            <person name="Song Q."/>
            <person name="Thelen J."/>
            <person name="Cheng J."/>
            <person name="Xu D."/>
            <person name="Hellsten U."/>
            <person name="May G."/>
            <person name="Yu Y."/>
            <person name="Sakurai T."/>
            <person name="Umezawa T."/>
            <person name="Bhattacharyya M."/>
            <person name="Sandhu D."/>
            <person name="Valliyodan B."/>
            <person name="Lindquist E."/>
            <person name="Peto M."/>
            <person name="Grant D."/>
            <person name="Shu S."/>
            <person name="Goodstein D."/>
            <person name="Barry K."/>
            <person name="Futrell-Griggs M."/>
            <person name="Abernathy B."/>
            <person name="Du J."/>
            <person name="Tian Z."/>
            <person name="Zhu L."/>
            <person name="Gill N."/>
            <person name="Joshi T."/>
            <person name="Libault M."/>
            <person name="Sethuraman A."/>
            <person name="Zhang X."/>
            <person name="Shinozaki K."/>
            <person name="Nguyen H."/>
            <person name="Wing R."/>
            <person name="Cregan P."/>
            <person name="Specht J."/>
            <person name="Grimwood J."/>
            <person name="Rokhsar D."/>
            <person name="Stacey G."/>
            <person name="Shoemaker R."/>
            <person name="Jackson S."/>
        </authorList>
    </citation>
    <scope>NUCLEOTIDE SEQUENCE</scope>
    <source>
        <tissue evidence="2">Callus</tissue>
    </source>
</reference>
<evidence type="ECO:0000313" key="4">
    <source>
        <dbReference type="Proteomes" id="UP000008827"/>
    </source>
</evidence>
<gene>
    <name evidence="2" type="ORF">GLYMA_07G132700</name>
</gene>
<evidence type="ECO:0000256" key="1">
    <source>
        <dbReference type="SAM" id="Phobius"/>
    </source>
</evidence>
<keyword evidence="1" id="KW-0812">Transmembrane</keyword>
<reference evidence="3" key="2">
    <citation type="submission" date="2018-02" db="UniProtKB">
        <authorList>
            <consortium name="EnsemblPlants"/>
        </authorList>
    </citation>
    <scope>IDENTIFICATION</scope>
    <source>
        <strain evidence="3">Williams 82</strain>
    </source>
</reference>
<dbReference type="EMBL" id="CM000840">
    <property type="protein sequence ID" value="KRH49104.1"/>
    <property type="molecule type" value="Genomic_DNA"/>
</dbReference>
<evidence type="ECO:0000313" key="3">
    <source>
        <dbReference type="EnsemblPlants" id="KRH49104"/>
    </source>
</evidence>
<accession>A0A0R0J2T5</accession>
<reference evidence="2 3" key="1">
    <citation type="journal article" date="2010" name="Nature">
        <title>Genome sequence of the palaeopolyploid soybean.</title>
        <authorList>
            <person name="Schmutz J."/>
            <person name="Cannon S.B."/>
            <person name="Schlueter J."/>
            <person name="Ma J."/>
            <person name="Mitros T."/>
            <person name="Nelson W."/>
            <person name="Hyten D.L."/>
            <person name="Song Q."/>
            <person name="Thelen J.J."/>
            <person name="Cheng J."/>
            <person name="Xu D."/>
            <person name="Hellsten U."/>
            <person name="May G.D."/>
            <person name="Yu Y."/>
            <person name="Sakurai T."/>
            <person name="Umezawa T."/>
            <person name="Bhattacharyya M.K."/>
            <person name="Sandhu D."/>
            <person name="Valliyodan B."/>
            <person name="Lindquist E."/>
            <person name="Peto M."/>
            <person name="Grant D."/>
            <person name="Shu S."/>
            <person name="Goodstein D."/>
            <person name="Barry K."/>
            <person name="Futrell-Griggs M."/>
            <person name="Abernathy B."/>
            <person name="Du J."/>
            <person name="Tian Z."/>
            <person name="Zhu L."/>
            <person name="Gill N."/>
            <person name="Joshi T."/>
            <person name="Libault M."/>
            <person name="Sethuraman A."/>
            <person name="Zhang X.-C."/>
            <person name="Shinozaki K."/>
            <person name="Nguyen H.T."/>
            <person name="Wing R.A."/>
            <person name="Cregan P."/>
            <person name="Specht J."/>
            <person name="Grimwood J."/>
            <person name="Rokhsar D."/>
            <person name="Stacey G."/>
            <person name="Shoemaker R.C."/>
            <person name="Jackson S.A."/>
        </authorList>
    </citation>
    <scope>NUCLEOTIDE SEQUENCE [LARGE SCALE GENOMIC DNA]</scope>
    <source>
        <strain evidence="3">cv. Williams 82</strain>
        <tissue evidence="2">Callus</tissue>
    </source>
</reference>
<sequence length="71" mass="8372">MRILIKTAEQILIVIFVFFSSRKSGHREKNNDGKGKNFEYVWFCVCMWYGASASVCKFIISGEFHNNLWQF</sequence>
<dbReference type="Gramene" id="KRH49104">
    <property type="protein sequence ID" value="KRH49104"/>
    <property type="gene ID" value="GLYMA_07G132700"/>
</dbReference>
<feature type="transmembrane region" description="Helical" evidence="1">
    <location>
        <begin position="40"/>
        <end position="60"/>
    </location>
</feature>
<protein>
    <submittedName>
        <fullName evidence="2 3">Uncharacterized protein</fullName>
    </submittedName>
</protein>
<keyword evidence="1" id="KW-0472">Membrane</keyword>
<name>A0A0R0J2T5_SOYBN</name>
<dbReference type="Proteomes" id="UP000008827">
    <property type="component" value="Chromosome 7"/>
</dbReference>
<keyword evidence="4" id="KW-1185">Reference proteome</keyword>
<organism evidence="2">
    <name type="scientific">Glycine max</name>
    <name type="common">Soybean</name>
    <name type="synonym">Glycine hispida</name>
    <dbReference type="NCBI Taxonomy" id="3847"/>
    <lineage>
        <taxon>Eukaryota</taxon>
        <taxon>Viridiplantae</taxon>
        <taxon>Streptophyta</taxon>
        <taxon>Embryophyta</taxon>
        <taxon>Tracheophyta</taxon>
        <taxon>Spermatophyta</taxon>
        <taxon>Magnoliopsida</taxon>
        <taxon>eudicotyledons</taxon>
        <taxon>Gunneridae</taxon>
        <taxon>Pentapetalae</taxon>
        <taxon>rosids</taxon>
        <taxon>fabids</taxon>
        <taxon>Fabales</taxon>
        <taxon>Fabaceae</taxon>
        <taxon>Papilionoideae</taxon>
        <taxon>50 kb inversion clade</taxon>
        <taxon>NPAAA clade</taxon>
        <taxon>indigoferoid/millettioid clade</taxon>
        <taxon>Phaseoleae</taxon>
        <taxon>Glycine</taxon>
        <taxon>Glycine subgen. Soja</taxon>
    </lineage>
</organism>
<proteinExistence type="predicted"/>
<evidence type="ECO:0000313" key="2">
    <source>
        <dbReference type="EMBL" id="KRH49104.1"/>
    </source>
</evidence>
<keyword evidence="1" id="KW-1133">Transmembrane helix</keyword>
<dbReference type="InParanoid" id="A0A0R0J2T5"/>
<dbReference type="EnsemblPlants" id="KRH49104">
    <property type="protein sequence ID" value="KRH49104"/>
    <property type="gene ID" value="GLYMA_07G132700"/>
</dbReference>